<evidence type="ECO:0000256" key="1">
    <source>
        <dbReference type="ARBA" id="ARBA00022723"/>
    </source>
</evidence>
<sequence length="1093" mass="123942">EMKEALDKLKGANGKDATVTDATEVATVTEVATMTEVATVTWMLPNLAYDFGNSVLSLQIINRDDAWICFIWRSLKELIDESQVCLKFPDKQHHKRLGDINFKTMNKLVRGNLVRGLPSKLFENDYTCVACKKGKQHKASCKPKLVSSISQPLQMLHMDLFGPTSVRSILKTFITGIENQINHKVKIIRCDNGTEFKNNDMDQFYGTKGIRREFSVARTPQQNRVAERKNMTLIEAARTMLADSLLPTTFWAEAVSTVCYVQNRVLVTKPHNKKPYELLHGRSPSISFMRPFGCPVTILNTLDPLGKFDEKADEGFFVGYYINSKSFRVFNTRTRKVEENMHITFLENKPNIVGSGPDWLFDIDLLTNSMNYELVTAGNQTNKNACIKYNVGVVSNQQYILLPLLYDSPQSSKDAFADDAGKKTNEEPANEGERNGQEKEGGASNKEGDQNVQDFRAKLDNLLVQQKQGYANSTNRVSNEDTADLLNTGIFSGAYDDEDKGAKADLNNLETTMNVSPIPITRIHKDHPKDQIIGNINSATQTRRMTKIFEEHAMKVAQALIDLSWIEAMQDELLQFSLQKVWRLVDLPKGKHAIRTKWVYRYKKDERGIIVRNKARLVAQGYTQEEGIDYDEVFAPVARIEAIRLFLAYASIMGFIVYQMDVKSAFLYGTIEEEVYVDDIIFGSTKKSLCTKFESLMHKKFQMSSMGELTFFLGLQVMQRDDGIFISQEKYVDDILKKFDFSSVKTSSTPIENNNALLKDEEVEDVDVHLYRSMIGSLMFQFTPKVSHLHVVKRIFRYLKGQPKLGLWYPRDSPFDLEAFLDSDYAGANETVYKEWEDRKKRAATTASSLEVEQDNGNINRTQSMATLNESLPQRTGSGSGPRCQVTILGSAEAQTRFKAASKQSNDPHLSRVNTLRSGEDNMKLNELMELCTMVFLPVSTFYSWVVYKYERVNTVRQLLVLYCDQHNMVALLEKTYESEGFHQIVYFLNASHIRFALSENPTIYDSHIKQFWQTATVNTLDNGEQEITATIDGHVKTVTIASVRKYLQLADAGGLNSLSNTKNFDQLSLMGYAITSDKLIFQKGHFPLSGSS</sequence>
<keyword evidence="6" id="KW-1185">Reference proteome</keyword>
<evidence type="ECO:0000313" key="5">
    <source>
        <dbReference type="EMBL" id="GJT22085.1"/>
    </source>
</evidence>
<name>A0ABQ5C4W5_9ASTR</name>
<dbReference type="SUPFAM" id="SSF56672">
    <property type="entry name" value="DNA/RNA polymerases"/>
    <property type="match status" value="1"/>
</dbReference>
<dbReference type="InterPro" id="IPR057670">
    <property type="entry name" value="SH3_retrovirus"/>
</dbReference>
<accession>A0ABQ5C4W5</accession>
<evidence type="ECO:0000259" key="4">
    <source>
        <dbReference type="PROSITE" id="PS50994"/>
    </source>
</evidence>
<dbReference type="InterPro" id="IPR025724">
    <property type="entry name" value="GAG-pre-integrase_dom"/>
</dbReference>
<comment type="caution">
    <text evidence="5">The sequence shown here is derived from an EMBL/GenBank/DDBJ whole genome shotgun (WGS) entry which is preliminary data.</text>
</comment>
<keyword evidence="2" id="KW-0378">Hydrolase</keyword>
<proteinExistence type="predicted"/>
<feature type="non-terminal residue" evidence="5">
    <location>
        <position position="1"/>
    </location>
</feature>
<dbReference type="SUPFAM" id="SSF53098">
    <property type="entry name" value="Ribonuclease H-like"/>
    <property type="match status" value="1"/>
</dbReference>
<dbReference type="PANTHER" id="PTHR42648">
    <property type="entry name" value="TRANSPOSASE, PUTATIVE-RELATED"/>
    <property type="match status" value="1"/>
</dbReference>
<dbReference type="InterPro" id="IPR036397">
    <property type="entry name" value="RNaseH_sf"/>
</dbReference>
<gene>
    <name evidence="5" type="ORF">Tco_0892022</name>
</gene>
<dbReference type="Pfam" id="PF13976">
    <property type="entry name" value="gag_pre-integrs"/>
    <property type="match status" value="1"/>
</dbReference>
<dbReference type="InterPro" id="IPR012337">
    <property type="entry name" value="RNaseH-like_sf"/>
</dbReference>
<evidence type="ECO:0000313" key="6">
    <source>
        <dbReference type="Proteomes" id="UP001151760"/>
    </source>
</evidence>
<feature type="compositionally biased region" description="Basic and acidic residues" evidence="3">
    <location>
        <begin position="415"/>
        <end position="449"/>
    </location>
</feature>
<dbReference type="PANTHER" id="PTHR42648:SF32">
    <property type="entry name" value="RIBONUCLEASE H-LIKE DOMAIN, GAG-PRE-INTEGRASE DOMAIN PROTEIN-RELATED"/>
    <property type="match status" value="1"/>
</dbReference>
<dbReference type="Proteomes" id="UP001151760">
    <property type="component" value="Unassembled WGS sequence"/>
</dbReference>
<dbReference type="Pfam" id="PF25597">
    <property type="entry name" value="SH3_retrovirus"/>
    <property type="match status" value="1"/>
</dbReference>
<evidence type="ECO:0000256" key="3">
    <source>
        <dbReference type="SAM" id="MobiDB-lite"/>
    </source>
</evidence>
<evidence type="ECO:0000256" key="2">
    <source>
        <dbReference type="ARBA" id="ARBA00022801"/>
    </source>
</evidence>
<protein>
    <submittedName>
        <fullName evidence="5">Ribonuclease H-like domain-containing protein</fullName>
    </submittedName>
</protein>
<dbReference type="InterPro" id="IPR013103">
    <property type="entry name" value="RVT_2"/>
</dbReference>
<dbReference type="Pfam" id="PF07727">
    <property type="entry name" value="RVT_2"/>
    <property type="match status" value="1"/>
</dbReference>
<keyword evidence="1" id="KW-0479">Metal-binding</keyword>
<dbReference type="PROSITE" id="PS50994">
    <property type="entry name" value="INTEGRASE"/>
    <property type="match status" value="1"/>
</dbReference>
<dbReference type="InterPro" id="IPR039537">
    <property type="entry name" value="Retrotran_Ty1/copia-like"/>
</dbReference>
<reference evidence="5" key="2">
    <citation type="submission" date="2022-01" db="EMBL/GenBank/DDBJ databases">
        <authorList>
            <person name="Yamashiro T."/>
            <person name="Shiraishi A."/>
            <person name="Satake H."/>
            <person name="Nakayama K."/>
        </authorList>
    </citation>
    <scope>NUCLEOTIDE SEQUENCE</scope>
</reference>
<dbReference type="Gene3D" id="3.30.420.10">
    <property type="entry name" value="Ribonuclease H-like superfamily/Ribonuclease H"/>
    <property type="match status" value="1"/>
</dbReference>
<dbReference type="InterPro" id="IPR043502">
    <property type="entry name" value="DNA/RNA_pol_sf"/>
</dbReference>
<dbReference type="InterPro" id="IPR001584">
    <property type="entry name" value="Integrase_cat-core"/>
</dbReference>
<organism evidence="5 6">
    <name type="scientific">Tanacetum coccineum</name>
    <dbReference type="NCBI Taxonomy" id="301880"/>
    <lineage>
        <taxon>Eukaryota</taxon>
        <taxon>Viridiplantae</taxon>
        <taxon>Streptophyta</taxon>
        <taxon>Embryophyta</taxon>
        <taxon>Tracheophyta</taxon>
        <taxon>Spermatophyta</taxon>
        <taxon>Magnoliopsida</taxon>
        <taxon>eudicotyledons</taxon>
        <taxon>Gunneridae</taxon>
        <taxon>Pentapetalae</taxon>
        <taxon>asterids</taxon>
        <taxon>campanulids</taxon>
        <taxon>Asterales</taxon>
        <taxon>Asteraceae</taxon>
        <taxon>Asteroideae</taxon>
        <taxon>Anthemideae</taxon>
        <taxon>Anthemidinae</taxon>
        <taxon>Tanacetum</taxon>
    </lineage>
</organism>
<feature type="region of interest" description="Disordered" evidence="3">
    <location>
        <begin position="412"/>
        <end position="449"/>
    </location>
</feature>
<reference evidence="5" key="1">
    <citation type="journal article" date="2022" name="Int. J. Mol. Sci.">
        <title>Draft Genome of Tanacetum Coccineum: Genomic Comparison of Closely Related Tanacetum-Family Plants.</title>
        <authorList>
            <person name="Yamashiro T."/>
            <person name="Shiraishi A."/>
            <person name="Nakayama K."/>
            <person name="Satake H."/>
        </authorList>
    </citation>
    <scope>NUCLEOTIDE SEQUENCE</scope>
</reference>
<dbReference type="EMBL" id="BQNB010013941">
    <property type="protein sequence ID" value="GJT22085.1"/>
    <property type="molecule type" value="Genomic_DNA"/>
</dbReference>
<feature type="domain" description="Integrase catalytic" evidence="4">
    <location>
        <begin position="114"/>
        <end position="283"/>
    </location>
</feature>